<feature type="compositionally biased region" description="Basic residues" evidence="1">
    <location>
        <begin position="566"/>
        <end position="584"/>
    </location>
</feature>
<feature type="compositionally biased region" description="Basic residues" evidence="1">
    <location>
        <begin position="207"/>
        <end position="219"/>
    </location>
</feature>
<feature type="region of interest" description="Disordered" evidence="1">
    <location>
        <begin position="1"/>
        <end position="275"/>
    </location>
</feature>
<feature type="compositionally biased region" description="Low complexity" evidence="1">
    <location>
        <begin position="518"/>
        <end position="535"/>
    </location>
</feature>
<feature type="compositionally biased region" description="Basic residues" evidence="1">
    <location>
        <begin position="243"/>
        <end position="260"/>
    </location>
</feature>
<dbReference type="AlphaFoldDB" id="A0A6J4RD89"/>
<organism evidence="2">
    <name type="scientific">uncultured Solirubrobacteraceae bacterium</name>
    <dbReference type="NCBI Taxonomy" id="1162706"/>
    <lineage>
        <taxon>Bacteria</taxon>
        <taxon>Bacillati</taxon>
        <taxon>Actinomycetota</taxon>
        <taxon>Thermoleophilia</taxon>
        <taxon>Solirubrobacterales</taxon>
        <taxon>Solirubrobacteraceae</taxon>
        <taxon>environmental samples</taxon>
    </lineage>
</organism>
<dbReference type="EMBL" id="CADCVQ010000002">
    <property type="protein sequence ID" value="CAA9470746.1"/>
    <property type="molecule type" value="Genomic_DNA"/>
</dbReference>
<feature type="compositionally biased region" description="Basic residues" evidence="1">
    <location>
        <begin position="536"/>
        <end position="557"/>
    </location>
</feature>
<feature type="compositionally biased region" description="Basic residues" evidence="1">
    <location>
        <begin position="112"/>
        <end position="128"/>
    </location>
</feature>
<gene>
    <name evidence="2" type="ORF">AVDCRST_MAG67-7</name>
</gene>
<proteinExistence type="predicted"/>
<feature type="compositionally biased region" description="Basic residues" evidence="1">
    <location>
        <begin position="504"/>
        <end position="517"/>
    </location>
</feature>
<accession>A0A6J4RD89</accession>
<feature type="compositionally biased region" description="Basic and acidic residues" evidence="1">
    <location>
        <begin position="407"/>
        <end position="422"/>
    </location>
</feature>
<feature type="region of interest" description="Disordered" evidence="1">
    <location>
        <begin position="601"/>
        <end position="677"/>
    </location>
</feature>
<feature type="compositionally biased region" description="Basic and acidic residues" evidence="1">
    <location>
        <begin position="646"/>
        <end position="677"/>
    </location>
</feature>
<feature type="compositionally biased region" description="Low complexity" evidence="1">
    <location>
        <begin position="176"/>
        <end position="185"/>
    </location>
</feature>
<feature type="compositionally biased region" description="Basic and acidic residues" evidence="1">
    <location>
        <begin position="480"/>
        <end position="503"/>
    </location>
</feature>
<feature type="region of interest" description="Disordered" evidence="1">
    <location>
        <begin position="339"/>
        <end position="358"/>
    </location>
</feature>
<feature type="non-terminal residue" evidence="2">
    <location>
        <position position="677"/>
    </location>
</feature>
<evidence type="ECO:0000313" key="2">
    <source>
        <dbReference type="EMBL" id="CAA9470746.1"/>
    </source>
</evidence>
<feature type="compositionally biased region" description="Basic residues" evidence="1">
    <location>
        <begin position="74"/>
        <end position="84"/>
    </location>
</feature>
<name>A0A6J4RD89_9ACTN</name>
<feature type="compositionally biased region" description="Basic and acidic residues" evidence="1">
    <location>
        <begin position="611"/>
        <end position="628"/>
    </location>
</feature>
<evidence type="ECO:0000256" key="1">
    <source>
        <dbReference type="SAM" id="MobiDB-lite"/>
    </source>
</evidence>
<feature type="compositionally biased region" description="Basic and acidic residues" evidence="1">
    <location>
        <begin position="437"/>
        <end position="450"/>
    </location>
</feature>
<feature type="non-terminal residue" evidence="2">
    <location>
        <position position="1"/>
    </location>
</feature>
<feature type="compositionally biased region" description="Basic residues" evidence="1">
    <location>
        <begin position="186"/>
        <end position="199"/>
    </location>
</feature>
<sequence>DAALARAGHPQLPGARDRGARADHALLPRMDRPQRLGPGHHVDRALRLDDRDARVPDQQAAAQGPHRAAGSARHPARRARRRDHRSALPAGEPGDRTGPDRGASTGAGRDRRAGRRRDRAAGHGGRHAPHADRGAGHLRGQRHVRHPAVDARRLHAASHRPLRRRRRQRRRPGPAPGSRAAPVLRAARRGRRRLPRLRRAAAPPRGTARRQRRARPRRRREPEHAAAALGGLPARRDVGAGRGPRRRHRRLQLRQRHHRAAAADGQRAGDRRRARSSALLAALPRGARLRRARVRLAAAHQADLLRRRRRGRRRLACGDRAAGDDRPQRRYRVAVVSRALRPGTAPAGPRGDARGSRVAERGVAALDAARHVHRQRPAGPPLHVRPGLRRDPARSVDQAGRRQLAPVRRDPRQGRDAADRRLPARRRSARQRRRQHDQRAAHGDQGRRVGDQPAGRARRRRPGDDREGAGPGGPRAALDVPRRDDRGLHVLRRGEQARGARDLRRARRRDRRAHPARAQRGGAAAGTRGSRPSRGAARRGPCRPRRAPPARHRRARPACRGGLGERRRRRAGRLHGRRRERAARRRDGAVRLSRPMARRLPSRPRRLAVRPRADGGRAVRARAGDRGRRGGGQTAHVPLRSRRAAARADADRAAARAGARHDDRVRPTHDPRAGKRM</sequence>
<feature type="compositionally biased region" description="Basic and acidic residues" evidence="1">
    <location>
        <begin position="15"/>
        <end position="55"/>
    </location>
</feature>
<feature type="compositionally biased region" description="Basic residues" evidence="1">
    <location>
        <begin position="423"/>
        <end position="436"/>
    </location>
</feature>
<feature type="compositionally biased region" description="Basic residues" evidence="1">
    <location>
        <begin position="154"/>
        <end position="172"/>
    </location>
</feature>
<protein>
    <submittedName>
        <fullName evidence="2">Uncharacterized protein</fullName>
    </submittedName>
</protein>
<feature type="region of interest" description="Disordered" evidence="1">
    <location>
        <begin position="370"/>
        <end position="589"/>
    </location>
</feature>
<reference evidence="2" key="1">
    <citation type="submission" date="2020-02" db="EMBL/GenBank/DDBJ databases">
        <authorList>
            <person name="Meier V. D."/>
        </authorList>
    </citation>
    <scope>NUCLEOTIDE SEQUENCE</scope>
    <source>
        <strain evidence="2">AVDCRST_MAG67</strain>
    </source>
</reference>